<organism evidence="3 4">
    <name type="scientific">Etheostoma spectabile</name>
    <name type="common">orangethroat darter</name>
    <dbReference type="NCBI Taxonomy" id="54343"/>
    <lineage>
        <taxon>Eukaryota</taxon>
        <taxon>Metazoa</taxon>
        <taxon>Chordata</taxon>
        <taxon>Craniata</taxon>
        <taxon>Vertebrata</taxon>
        <taxon>Euteleostomi</taxon>
        <taxon>Actinopterygii</taxon>
        <taxon>Neopterygii</taxon>
        <taxon>Teleostei</taxon>
        <taxon>Neoteleostei</taxon>
        <taxon>Acanthomorphata</taxon>
        <taxon>Eupercaria</taxon>
        <taxon>Perciformes</taxon>
        <taxon>Percoidei</taxon>
        <taxon>Percidae</taxon>
        <taxon>Etheostomatinae</taxon>
        <taxon>Etheostoma</taxon>
    </lineage>
</organism>
<dbReference type="GO" id="GO:0005829">
    <property type="term" value="C:cytosol"/>
    <property type="evidence" value="ECO:0007669"/>
    <property type="project" value="TreeGrafter"/>
</dbReference>
<dbReference type="InterPro" id="IPR038765">
    <property type="entry name" value="Papain-like_cys_pep_sf"/>
</dbReference>
<feature type="compositionally biased region" description="Basic residues" evidence="1">
    <location>
        <begin position="105"/>
        <end position="114"/>
    </location>
</feature>
<feature type="domain" description="USP" evidence="2">
    <location>
        <begin position="187"/>
        <end position="340"/>
    </location>
</feature>
<feature type="compositionally biased region" description="Basic and acidic residues" evidence="1">
    <location>
        <begin position="17"/>
        <end position="30"/>
    </location>
</feature>
<name>A0A5J5D529_9PERO</name>
<comment type="caution">
    <text evidence="3">The sequence shown here is derived from an EMBL/GenBank/DDBJ whole genome shotgun (WGS) entry which is preliminary data.</text>
</comment>
<protein>
    <recommendedName>
        <fullName evidence="2">USP domain-containing protein</fullName>
    </recommendedName>
</protein>
<dbReference type="Proteomes" id="UP000327493">
    <property type="component" value="Chromosome 12"/>
</dbReference>
<dbReference type="PROSITE" id="PS50235">
    <property type="entry name" value="USP_3"/>
    <property type="match status" value="1"/>
</dbReference>
<dbReference type="GO" id="GO:0016579">
    <property type="term" value="P:protein deubiquitination"/>
    <property type="evidence" value="ECO:0007669"/>
    <property type="project" value="InterPro"/>
</dbReference>
<evidence type="ECO:0000313" key="4">
    <source>
        <dbReference type="Proteomes" id="UP000327493"/>
    </source>
</evidence>
<feature type="region of interest" description="Disordered" evidence="1">
    <location>
        <begin position="103"/>
        <end position="150"/>
    </location>
</feature>
<dbReference type="InterPro" id="IPR050164">
    <property type="entry name" value="Peptidase_C19"/>
</dbReference>
<dbReference type="EMBL" id="VOFY01000012">
    <property type="protein sequence ID" value="KAA8587645.1"/>
    <property type="molecule type" value="Genomic_DNA"/>
</dbReference>
<dbReference type="AlphaFoldDB" id="A0A5J5D529"/>
<dbReference type="GO" id="GO:0000082">
    <property type="term" value="P:G1/S transition of mitotic cell cycle"/>
    <property type="evidence" value="ECO:0007669"/>
    <property type="project" value="TreeGrafter"/>
</dbReference>
<proteinExistence type="predicted"/>
<feature type="compositionally biased region" description="Basic and acidic residues" evidence="1">
    <location>
        <begin position="115"/>
        <end position="129"/>
    </location>
</feature>
<dbReference type="PANTHER" id="PTHR24006:SF915">
    <property type="entry name" value="UBIQUITIN CARBOXYL-TERMINAL HYDROLASE-RELATED"/>
    <property type="match status" value="1"/>
</dbReference>
<dbReference type="Gene3D" id="3.90.70.10">
    <property type="entry name" value="Cysteine proteinases"/>
    <property type="match status" value="1"/>
</dbReference>
<feature type="non-terminal residue" evidence="3">
    <location>
        <position position="340"/>
    </location>
</feature>
<dbReference type="SUPFAM" id="SSF54001">
    <property type="entry name" value="Cysteine proteinases"/>
    <property type="match status" value="1"/>
</dbReference>
<accession>A0A5J5D529</accession>
<dbReference type="InterPro" id="IPR001394">
    <property type="entry name" value="Peptidase_C19_UCH"/>
</dbReference>
<feature type="region of interest" description="Disordered" evidence="1">
    <location>
        <begin position="1"/>
        <end position="55"/>
    </location>
</feature>
<feature type="compositionally biased region" description="Basic residues" evidence="1">
    <location>
        <begin position="1"/>
        <end position="10"/>
    </location>
</feature>
<reference evidence="3 4" key="1">
    <citation type="submission" date="2019-08" db="EMBL/GenBank/DDBJ databases">
        <title>A chromosome-level genome assembly, high-density linkage maps, and genome scans reveal the genomic architecture of hybrid incompatibilities underlying speciation via character displacement in darters (Percidae: Etheostominae).</title>
        <authorList>
            <person name="Moran R.L."/>
            <person name="Catchen J.M."/>
            <person name="Fuller R.C."/>
        </authorList>
    </citation>
    <scope>NUCLEOTIDE SEQUENCE [LARGE SCALE GENOMIC DNA]</scope>
    <source>
        <strain evidence="3">EspeVRDwgs_2016</strain>
        <tissue evidence="3">Muscle</tissue>
    </source>
</reference>
<gene>
    <name evidence="3" type="ORF">FQN60_016507</name>
</gene>
<dbReference type="InterPro" id="IPR028889">
    <property type="entry name" value="USP"/>
</dbReference>
<keyword evidence="4" id="KW-1185">Reference proteome</keyword>
<dbReference type="Pfam" id="PF00443">
    <property type="entry name" value="UCH"/>
    <property type="match status" value="1"/>
</dbReference>
<evidence type="ECO:0000313" key="3">
    <source>
        <dbReference type="EMBL" id="KAA8587645.1"/>
    </source>
</evidence>
<sequence>MFGSPRRKTSQKNAVVGEKKLHSPHERRLTLPDSPAAPVSGKLAQAGKGEKTKKTNWRNRLFGLFVVRKRNVLRRRSPPPPRKGSSREDVLVASAVQVLQEKVSRRSGCRRQKRRKDELPGPSEEEKKFISISSSAKVNETKTQDKQGHEDDVAQFSNCVSPLDDLMVSRLTDFNAILNALLEENLARLPNIGQSCYMNSSLQSLLILEDFMRDISRMEDVWRSVPEAQLMRGLMAIRDAHTSTNTQTKVYILHSFREAVPLQFRNLQQHDAHEFLTSLLEQMRSLAPRLQRAAACMGRRYTCPVEDHMVFKMENTRTCNSCGAMSTKQEEFTNLSLDLV</sequence>
<feature type="compositionally biased region" description="Basic and acidic residues" evidence="1">
    <location>
        <begin position="139"/>
        <end position="150"/>
    </location>
</feature>
<evidence type="ECO:0000259" key="2">
    <source>
        <dbReference type="PROSITE" id="PS50235"/>
    </source>
</evidence>
<dbReference type="PANTHER" id="PTHR24006">
    <property type="entry name" value="UBIQUITIN CARBOXYL-TERMINAL HYDROLASE"/>
    <property type="match status" value="1"/>
</dbReference>
<dbReference type="GO" id="GO:0004843">
    <property type="term" value="F:cysteine-type deubiquitinase activity"/>
    <property type="evidence" value="ECO:0007669"/>
    <property type="project" value="InterPro"/>
</dbReference>
<evidence type="ECO:0000256" key="1">
    <source>
        <dbReference type="SAM" id="MobiDB-lite"/>
    </source>
</evidence>
<dbReference type="GO" id="GO:0005634">
    <property type="term" value="C:nucleus"/>
    <property type="evidence" value="ECO:0007669"/>
    <property type="project" value="TreeGrafter"/>
</dbReference>